<keyword evidence="2" id="KW-0812">Transmembrane</keyword>
<keyword evidence="2" id="KW-1133">Transmembrane helix</keyword>
<name>A0ABX9QTL3_9BACT</name>
<keyword evidence="4" id="KW-1185">Reference proteome</keyword>
<feature type="transmembrane region" description="Helical" evidence="2">
    <location>
        <begin position="198"/>
        <end position="223"/>
    </location>
</feature>
<proteinExistence type="predicted"/>
<protein>
    <recommendedName>
        <fullName evidence="5">Phage tail protein</fullName>
    </recommendedName>
</protein>
<keyword evidence="2" id="KW-0472">Membrane</keyword>
<organism evidence="3 4">
    <name type="scientific">Corallococcus praedator</name>
    <dbReference type="NCBI Taxonomy" id="2316724"/>
    <lineage>
        <taxon>Bacteria</taxon>
        <taxon>Pseudomonadati</taxon>
        <taxon>Myxococcota</taxon>
        <taxon>Myxococcia</taxon>
        <taxon>Myxococcales</taxon>
        <taxon>Cystobacterineae</taxon>
        <taxon>Myxococcaceae</taxon>
        <taxon>Corallococcus</taxon>
    </lineage>
</organism>
<dbReference type="Proteomes" id="UP000278907">
    <property type="component" value="Unassembled WGS sequence"/>
</dbReference>
<evidence type="ECO:0000256" key="2">
    <source>
        <dbReference type="SAM" id="Phobius"/>
    </source>
</evidence>
<feature type="compositionally biased region" description="Pro residues" evidence="1">
    <location>
        <begin position="750"/>
        <end position="760"/>
    </location>
</feature>
<feature type="region of interest" description="Disordered" evidence="1">
    <location>
        <begin position="740"/>
        <end position="776"/>
    </location>
</feature>
<comment type="caution">
    <text evidence="3">The sequence shown here is derived from an EMBL/GenBank/DDBJ whole genome shotgun (WGS) entry which is preliminary data.</text>
</comment>
<accession>A0ABX9QTL3</accession>
<reference evidence="3 4" key="1">
    <citation type="submission" date="2018-09" db="EMBL/GenBank/DDBJ databases">
        <authorList>
            <person name="Livingstone P.G."/>
            <person name="Whitworth D.E."/>
        </authorList>
    </citation>
    <scope>NUCLEOTIDE SEQUENCE [LARGE SCALE GENOMIC DNA]</scope>
    <source>
        <strain evidence="3 4">CA031B</strain>
    </source>
</reference>
<evidence type="ECO:0008006" key="5">
    <source>
        <dbReference type="Google" id="ProtNLM"/>
    </source>
</evidence>
<dbReference type="EMBL" id="RAWI01000005">
    <property type="protein sequence ID" value="RKI17120.1"/>
    <property type="molecule type" value="Genomic_DNA"/>
</dbReference>
<feature type="transmembrane region" description="Helical" evidence="2">
    <location>
        <begin position="589"/>
        <end position="609"/>
    </location>
</feature>
<sequence length="883" mass="90918">MYVAVTASVGEALSNLGKLVEAVEKSAKQVKEKSKGLGEIGAAVSAGLAGAVAAAATSNADMARETERITALLYTLAADIGDAFLPVVKHVADGVERVVASFQSLSPDLKAAASDMLVWVAGAGLAVGMLGKVAGVVEAVAGGAGLLVKVLGALNKSVALASLAASVDKVTASMGGMVASTPSVTGSLGRMALSAGSLLVPLAAVAAAVAALVLLAGSVYAAWEDSSTGLADFFRSIGEQLAKWAARIADGFSRAFVALGDFVTQAALSVLDGVAALVRGVSRLLEPVARQAGFPELASTFQQVSTLTGRELLDTLGQGAQVLWDGARQTATAVGDAVASAGRELEESVTYGLRTSAAGAKKLGADLARALNLEGVTSQIQALLAKLMGGASAQGKARIRKPTDKAALEAAQKQDAAELAAMTKLQAQANEDSRREYLASVRADEAAGAAAFHEMRLEAEGLAAAAEQAMESARSALVDRFIGGLGQLGDLINAAVQGMQSGGIYGAIIAVVGELLMQSEGFRGVIESVNVIIQMVADSLGTLLEPLQPLLAAVTVIIDGFLSVLTPVFEMLGEAIEPLVPPLMLLGDIVKGLAPLFEIVAKVFMLIMAPLSMLGGPVMKGLFTVLKFVGAVILTVAKAIGAVWNAVVGAVQTVIRAISSLVEWTGFDGLKSLARSLNKLKVDTDSMGESLQVLEDATWDSAKARAEETAQVDEHTEAVARATAALTNVPSAWKVALRRFESEDTQDGPTVPPKPKPTPGKPDAGAPDEPEQSPATGAVPEWLLGMFPPHLQQLIQGQMPALPEVPGWLARLLPPGLDGSGRVRAPETGNVSAMAAPVTYNITGYDIDAAIEATRRDESLRQQRAGVRTVGSRVRLATRFSAF</sequence>
<evidence type="ECO:0000313" key="3">
    <source>
        <dbReference type="EMBL" id="RKI17120.1"/>
    </source>
</evidence>
<gene>
    <name evidence="3" type="ORF">D7Y13_01435</name>
</gene>
<evidence type="ECO:0000313" key="4">
    <source>
        <dbReference type="Proteomes" id="UP000278907"/>
    </source>
</evidence>
<evidence type="ECO:0000256" key="1">
    <source>
        <dbReference type="SAM" id="MobiDB-lite"/>
    </source>
</evidence>
<feature type="transmembrane region" description="Helical" evidence="2">
    <location>
        <begin position="621"/>
        <end position="644"/>
    </location>
</feature>